<feature type="region of interest" description="Disordered" evidence="2">
    <location>
        <begin position="576"/>
        <end position="596"/>
    </location>
</feature>
<dbReference type="SUPFAM" id="SSF50965">
    <property type="entry name" value="Galactose oxidase, central domain"/>
    <property type="match status" value="1"/>
</dbReference>
<feature type="compositionally biased region" description="Basic and acidic residues" evidence="2">
    <location>
        <begin position="859"/>
        <end position="875"/>
    </location>
</feature>
<feature type="compositionally biased region" description="Basic and acidic residues" evidence="2">
    <location>
        <begin position="943"/>
        <end position="969"/>
    </location>
</feature>
<reference evidence="4" key="1">
    <citation type="submission" date="2023-04" db="EMBL/GenBank/DDBJ databases">
        <title>Black Yeasts Isolated from many extreme environments.</title>
        <authorList>
            <person name="Coleine C."/>
            <person name="Stajich J.E."/>
            <person name="Selbmann L."/>
        </authorList>
    </citation>
    <scope>NUCLEOTIDE SEQUENCE</scope>
    <source>
        <strain evidence="4">CCFEE 5312</strain>
    </source>
</reference>
<feature type="transmembrane region" description="Helical" evidence="3">
    <location>
        <begin position="403"/>
        <end position="426"/>
    </location>
</feature>
<organism evidence="4 5">
    <name type="scientific">Extremus antarcticus</name>
    <dbReference type="NCBI Taxonomy" id="702011"/>
    <lineage>
        <taxon>Eukaryota</taxon>
        <taxon>Fungi</taxon>
        <taxon>Dikarya</taxon>
        <taxon>Ascomycota</taxon>
        <taxon>Pezizomycotina</taxon>
        <taxon>Dothideomycetes</taxon>
        <taxon>Dothideomycetidae</taxon>
        <taxon>Mycosphaerellales</taxon>
        <taxon>Extremaceae</taxon>
        <taxon>Extremus</taxon>
    </lineage>
</organism>
<keyword evidence="3" id="KW-0472">Membrane</keyword>
<dbReference type="InterPro" id="IPR015915">
    <property type="entry name" value="Kelch-typ_b-propeller"/>
</dbReference>
<dbReference type="EMBL" id="JAWDJX010000032">
    <property type="protein sequence ID" value="KAK3050491.1"/>
    <property type="molecule type" value="Genomic_DNA"/>
</dbReference>
<proteinExistence type="predicted"/>
<feature type="region of interest" description="Disordered" evidence="2">
    <location>
        <begin position="631"/>
        <end position="662"/>
    </location>
</feature>
<comment type="caution">
    <text evidence="4">The sequence shown here is derived from an EMBL/GenBank/DDBJ whole genome shotgun (WGS) entry which is preliminary data.</text>
</comment>
<dbReference type="AlphaFoldDB" id="A0AAJ0G714"/>
<sequence>MFRPSAQSSNQAQLLTLDVSGSLASTSLPWKTVSETLPFLREDEPLPYTPVFEADGSITVVTGNCSEGADGLQLWRYGDEDGGHSWKQFGTAVHSGADDVGPHYLASSIAFSELVDSSKANTNTYVFGGMCPTGAATTNTWQGAAEYSNSMLTLQPGTSDDDASKYDVSVLENRGPPIPQAGISITPLSPTYSLSSFGSPQTQEQDFVLLGGHTQAAFINTSQVAVFSLPQQSWSFMPVQQPSDARSDLVRRQDIEVTPRSGHTAVLTEDGRSIVLFGGWVGDVSTPATPQLAKLSLGDGYGGSGNWMWIVPENPARGPSGSAGIYGHGAIMLPGGVMMVVGGYEISPSTARRFKRNAPSTNNGNLFYNVTSNTWLDSYTIPAGYPAQPQQSSGPLSTTSQRVGLGTGLGIGAALLVSVVVVYFWYSKRVQRAREGREQSLLVHSSDGSSLGQMEQSYLDAGGIDEQGGDGFGLGRFWPAQSQPSPRPPPMQHTTGMFVNVPSPTRGLRRGVAAKNYQYQPAPRYDDNRLSRGSGNIHPIAEQENEDEVASIKSDREQLDDAEAKLREIERVLSDDPFLEPTPNPLGSHPVSPEVGDTLRRVPTVGSRVAVPARKPIPSGLEVPNWTVEPGLDEYRGRISPSKSEDRTSSTLSERSQRSVISDGSIQRTMSTQTGAILADAMAAQRRSVVLDGPPTQERTQTMSTDASYFHTRARASTNGSATPGTLDNEYDSFTTARTTFTHLQTEGEALLGGRPSVDPDDPYRRALAAQTPSQFNAQAPSYSKGAPPMAGRRKPGWMGSLRRVLNVAERSFSLTGSAEQYKDDPRSASSSPTKDRGGMLGPTPRRAVSDGGALLRQKRGEKDWDEKDWAPYRDDPEDWGQPKVSMDKNHGEEDWDVEGAANKRDFQVMFTVPKARLRVVNDDMDRASLRSASDGAVSRSGSTKDLRREDSLKVLKARMGGEERRLPSTEEEMDDAEKEKAA</sequence>
<feature type="compositionally biased region" description="Polar residues" evidence="2">
    <location>
        <begin position="772"/>
        <end position="782"/>
    </location>
</feature>
<gene>
    <name evidence="4" type="ORF">LTR09_008403</name>
</gene>
<accession>A0AAJ0G714</accession>
<dbReference type="Proteomes" id="UP001271007">
    <property type="component" value="Unassembled WGS sequence"/>
</dbReference>
<feature type="coiled-coil region" evidence="1">
    <location>
        <begin position="545"/>
        <end position="572"/>
    </location>
</feature>
<feature type="transmembrane region" description="Helical" evidence="3">
    <location>
        <begin position="325"/>
        <end position="346"/>
    </location>
</feature>
<keyword evidence="5" id="KW-1185">Reference proteome</keyword>
<keyword evidence="3" id="KW-1133">Transmembrane helix</keyword>
<name>A0AAJ0G714_9PEZI</name>
<evidence type="ECO:0000256" key="1">
    <source>
        <dbReference type="SAM" id="Coils"/>
    </source>
</evidence>
<feature type="compositionally biased region" description="Basic and acidic residues" evidence="2">
    <location>
        <begin position="633"/>
        <end position="648"/>
    </location>
</feature>
<evidence type="ECO:0000256" key="2">
    <source>
        <dbReference type="SAM" id="MobiDB-lite"/>
    </source>
</evidence>
<feature type="region of interest" description="Disordered" evidence="2">
    <location>
        <begin position="816"/>
        <end position="884"/>
    </location>
</feature>
<evidence type="ECO:0000313" key="4">
    <source>
        <dbReference type="EMBL" id="KAK3050491.1"/>
    </source>
</evidence>
<keyword evidence="1" id="KW-0175">Coiled coil</keyword>
<feature type="region of interest" description="Disordered" evidence="2">
    <location>
        <begin position="930"/>
        <end position="983"/>
    </location>
</feature>
<feature type="compositionally biased region" description="Polar residues" evidence="2">
    <location>
        <begin position="649"/>
        <end position="662"/>
    </location>
</feature>
<dbReference type="Gene3D" id="2.120.10.80">
    <property type="entry name" value="Kelch-type beta propeller"/>
    <property type="match status" value="1"/>
</dbReference>
<keyword evidence="3" id="KW-0812">Transmembrane</keyword>
<feature type="region of interest" description="Disordered" evidence="2">
    <location>
        <begin position="772"/>
        <end position="796"/>
    </location>
</feature>
<evidence type="ECO:0000313" key="5">
    <source>
        <dbReference type="Proteomes" id="UP001271007"/>
    </source>
</evidence>
<protein>
    <submittedName>
        <fullName evidence="4">Uncharacterized protein</fullName>
    </submittedName>
</protein>
<evidence type="ECO:0000256" key="3">
    <source>
        <dbReference type="SAM" id="Phobius"/>
    </source>
</evidence>
<dbReference type="InterPro" id="IPR011043">
    <property type="entry name" value="Gal_Oxase/kelch_b-propeller"/>
</dbReference>